<evidence type="ECO:0000256" key="3">
    <source>
        <dbReference type="SAM" id="MobiDB-lite"/>
    </source>
</evidence>
<dbReference type="InterPro" id="IPR027417">
    <property type="entry name" value="P-loop_NTPase"/>
</dbReference>
<dbReference type="SUPFAM" id="SSF52540">
    <property type="entry name" value="P-loop containing nucleoside triphosphate hydrolases"/>
    <property type="match status" value="1"/>
</dbReference>
<name>A0ABM0M329_SACKO</name>
<evidence type="ECO:0000313" key="5">
    <source>
        <dbReference type="Proteomes" id="UP000694865"/>
    </source>
</evidence>
<comment type="similarity">
    <text evidence="1">Belongs to the WSCD family.</text>
</comment>
<feature type="domain" description="Sulfotransferase" evidence="4">
    <location>
        <begin position="249"/>
        <end position="422"/>
    </location>
</feature>
<dbReference type="InterPro" id="IPR000863">
    <property type="entry name" value="Sulfotransferase_dom"/>
</dbReference>
<feature type="compositionally biased region" description="Basic and acidic residues" evidence="3">
    <location>
        <begin position="117"/>
        <end position="126"/>
    </location>
</feature>
<dbReference type="PANTHER" id="PTHR45964">
    <property type="entry name" value="WSCD FAMILY MEMBER CG9164"/>
    <property type="match status" value="1"/>
</dbReference>
<dbReference type="InterPro" id="IPR051589">
    <property type="entry name" value="Sialate-O-sulfotransferase"/>
</dbReference>
<feature type="coiled-coil region" evidence="2">
    <location>
        <begin position="53"/>
        <end position="103"/>
    </location>
</feature>
<keyword evidence="5" id="KW-1185">Reference proteome</keyword>
<dbReference type="Pfam" id="PF00685">
    <property type="entry name" value="Sulfotransfer_1"/>
    <property type="match status" value="1"/>
</dbReference>
<evidence type="ECO:0000256" key="2">
    <source>
        <dbReference type="SAM" id="Coils"/>
    </source>
</evidence>
<gene>
    <name evidence="6" type="primary">LOC100367968</name>
</gene>
<sequence>MSNFGRPPPYTSISGPTPDSDRPYYTVNREADLDIELGHPTNHDNTIPIQVSLTALRMQKASLEKEVRKMADQHEKGLLMQKITELTYQKRRLESALSQARQARAAIVGMFSSEKTPPNRDLEVDRSTPPPPTPEKRPISLESRGSESPVVTRIDRCLNYRRRIKWLFMGMLYKLSRIKNNIFRSNGRGGNDGSLFSGKRGLSLAGLVLLSVLLVYTQIRLIKHVDMPRETAPPDRCGVRFAPAKSRPTVALASFPGSGNTWVRHLIEQATTYYTGNVKRSSTLETAGFKGENEDWRSGTTVVQKTHDFSRDLIRRFQNAILLIRNPYKAMLAEASRQYAGKTGYAPMNIYYNEQGWDLYVKKYSSEWESQISQWLLFHERPLILVRYEDMKDNPIYELRKISNFLNMTLEDRRVACVVKNLEGRFHRPDDHNKFLGFNPFTEEMHKDIEERIERVNDLLEVRGYKHVARVYPG</sequence>
<dbReference type="PANTHER" id="PTHR45964:SF5">
    <property type="entry name" value="WSCD FAMILY MEMBER CG9164"/>
    <property type="match status" value="1"/>
</dbReference>
<feature type="compositionally biased region" description="Pro residues" evidence="3">
    <location>
        <begin position="1"/>
        <end position="10"/>
    </location>
</feature>
<evidence type="ECO:0000256" key="1">
    <source>
        <dbReference type="ARBA" id="ARBA00010236"/>
    </source>
</evidence>
<reference evidence="6" key="1">
    <citation type="submission" date="2025-08" db="UniProtKB">
        <authorList>
            <consortium name="RefSeq"/>
        </authorList>
    </citation>
    <scope>IDENTIFICATION</scope>
    <source>
        <tissue evidence="6">Testes</tissue>
    </source>
</reference>
<protein>
    <submittedName>
        <fullName evidence="6">Uncharacterized protein LOC100367968</fullName>
    </submittedName>
</protein>
<keyword evidence="2" id="KW-0175">Coiled coil</keyword>
<evidence type="ECO:0000259" key="4">
    <source>
        <dbReference type="Pfam" id="PF00685"/>
    </source>
</evidence>
<accession>A0ABM0M329</accession>
<dbReference type="Proteomes" id="UP000694865">
    <property type="component" value="Unplaced"/>
</dbReference>
<proteinExistence type="inferred from homology"/>
<dbReference type="Gene3D" id="3.40.50.300">
    <property type="entry name" value="P-loop containing nucleotide triphosphate hydrolases"/>
    <property type="match status" value="1"/>
</dbReference>
<dbReference type="RefSeq" id="XP_006814420.1">
    <property type="nucleotide sequence ID" value="XM_006814357.1"/>
</dbReference>
<dbReference type="GeneID" id="100367968"/>
<feature type="region of interest" description="Disordered" evidence="3">
    <location>
        <begin position="109"/>
        <end position="145"/>
    </location>
</feature>
<feature type="region of interest" description="Disordered" evidence="3">
    <location>
        <begin position="1"/>
        <end position="23"/>
    </location>
</feature>
<organism evidence="5 6">
    <name type="scientific">Saccoglossus kowalevskii</name>
    <name type="common">Acorn worm</name>
    <dbReference type="NCBI Taxonomy" id="10224"/>
    <lineage>
        <taxon>Eukaryota</taxon>
        <taxon>Metazoa</taxon>
        <taxon>Hemichordata</taxon>
        <taxon>Enteropneusta</taxon>
        <taxon>Harrimaniidae</taxon>
        <taxon>Saccoglossus</taxon>
    </lineage>
</organism>
<evidence type="ECO:0000313" key="6">
    <source>
        <dbReference type="RefSeq" id="XP_006814420.1"/>
    </source>
</evidence>